<feature type="transmembrane region" description="Helical" evidence="1">
    <location>
        <begin position="228"/>
        <end position="249"/>
    </location>
</feature>
<sequence length="694" mass="78276">MKILTLVLLVCLLGAVLSADSIKKSEEIEDQEDTPCLVHMRTVLSPQGLGDLIQIALNSAKGPNQLGDFEACKAETVEYILLALELQPLNMPVVRMGLCVPSECANQDSFKDISNFIKKQAEPYLPEDMDIIAKVTVPREVLAQSMSTGAIIVLIVTGLVGVLWLLGMLITYTNIGNNGNFRSDKIEEKKMTWALALHSFNPIVNLQKLFTVKDGGDKTLNVLNGVRVLSIGWVILGHSFSFVFFGAVVNTQTLSTLFDSDLFSLVPGGVFAVDSFFFLSGFLTFALLISKMYPKRGMIGIVNTILIYFHRYYRLIFPLVYIQFFTMYVVRYLGNGPMYRTGWDFLNQSCFANPWSNFLFIANFYPWQMARACIGWVWYLMCDMQFFIISPPLIVIYCLNRKIGKLVVLSLIIISMIINGILALVWDISMDGKSSKNQNVGDVVYNKPWSRMGAYFVGAMFGISYFELSCREKYQGLSNTIFNKCYDILKNSQIISLLVCCFGIGLTALYVFPNAAYGRGCVSLNSTTSENCWPLWLSFLYVTTSRPFFVFGLGLILIPTFVGRLRVIKAFLGAETFEVFARLNYMVYMIHCVVLFHFLNNLKTSLYITATTQWFFAIGSTVISFMVAVPLTLICEVPFMNLEKYVLFPKKHKPQAETIPIEAQNTKVEGNGQFYKFVDHDDTMESGKRLLEKS</sequence>
<dbReference type="PANTHER" id="PTHR11161">
    <property type="entry name" value="O-ACYLTRANSFERASE"/>
    <property type="match status" value="1"/>
</dbReference>
<keyword evidence="2" id="KW-0732">Signal</keyword>
<feature type="transmembrane region" description="Helical" evidence="1">
    <location>
        <begin position="494"/>
        <end position="513"/>
    </location>
</feature>
<feature type="signal peptide" evidence="2">
    <location>
        <begin position="1"/>
        <end position="18"/>
    </location>
</feature>
<dbReference type="PANTHER" id="PTHR11161:SF0">
    <property type="entry name" value="O-ACYLTRANSFERASE LIKE PROTEIN"/>
    <property type="match status" value="1"/>
</dbReference>
<evidence type="ECO:0000259" key="3">
    <source>
        <dbReference type="Pfam" id="PF01757"/>
    </source>
</evidence>
<keyword evidence="1" id="KW-0812">Transmembrane</keyword>
<gene>
    <name evidence="4" type="ORF">ECRASSUSDP1_LOCUS29487</name>
</gene>
<dbReference type="InterPro" id="IPR002656">
    <property type="entry name" value="Acyl_transf_3_dom"/>
</dbReference>
<accession>A0AAD1Y9X5</accession>
<dbReference type="GO" id="GO:0016747">
    <property type="term" value="F:acyltransferase activity, transferring groups other than amino-acyl groups"/>
    <property type="evidence" value="ECO:0007669"/>
    <property type="project" value="InterPro"/>
</dbReference>
<evidence type="ECO:0000256" key="2">
    <source>
        <dbReference type="SAM" id="SignalP"/>
    </source>
</evidence>
<keyword evidence="1" id="KW-1133">Transmembrane helix</keyword>
<dbReference type="AlphaFoldDB" id="A0AAD1Y9X5"/>
<dbReference type="Pfam" id="PF01757">
    <property type="entry name" value="Acyl_transf_3"/>
    <property type="match status" value="1"/>
</dbReference>
<keyword evidence="1" id="KW-0472">Membrane</keyword>
<feature type="transmembrane region" description="Helical" evidence="1">
    <location>
        <begin position="579"/>
        <end position="599"/>
    </location>
</feature>
<feature type="transmembrane region" description="Helical" evidence="1">
    <location>
        <begin position="269"/>
        <end position="290"/>
    </location>
</feature>
<feature type="transmembrane region" description="Helical" evidence="1">
    <location>
        <begin position="614"/>
        <end position="635"/>
    </location>
</feature>
<organism evidence="4 5">
    <name type="scientific">Euplotes crassus</name>
    <dbReference type="NCBI Taxonomy" id="5936"/>
    <lineage>
        <taxon>Eukaryota</taxon>
        <taxon>Sar</taxon>
        <taxon>Alveolata</taxon>
        <taxon>Ciliophora</taxon>
        <taxon>Intramacronucleata</taxon>
        <taxon>Spirotrichea</taxon>
        <taxon>Hypotrichia</taxon>
        <taxon>Euplotida</taxon>
        <taxon>Euplotidae</taxon>
        <taxon>Moneuplotes</taxon>
    </lineage>
</organism>
<proteinExistence type="predicted"/>
<dbReference type="Proteomes" id="UP001295684">
    <property type="component" value="Unassembled WGS sequence"/>
</dbReference>
<keyword evidence="5" id="KW-1185">Reference proteome</keyword>
<dbReference type="EMBL" id="CAMPGE010030336">
    <property type="protein sequence ID" value="CAI2387853.1"/>
    <property type="molecule type" value="Genomic_DNA"/>
</dbReference>
<feature type="transmembrane region" description="Helical" evidence="1">
    <location>
        <begin position="533"/>
        <end position="558"/>
    </location>
</feature>
<feature type="transmembrane region" description="Helical" evidence="1">
    <location>
        <begin position="449"/>
        <end position="468"/>
    </location>
</feature>
<evidence type="ECO:0000313" key="5">
    <source>
        <dbReference type="Proteomes" id="UP001295684"/>
    </source>
</evidence>
<feature type="domain" description="Acyltransferase 3" evidence="3">
    <location>
        <begin position="223"/>
        <end position="629"/>
    </location>
</feature>
<feature type="transmembrane region" description="Helical" evidence="1">
    <location>
        <begin position="376"/>
        <end position="399"/>
    </location>
</feature>
<feature type="transmembrane region" description="Helical" evidence="1">
    <location>
        <begin position="149"/>
        <end position="172"/>
    </location>
</feature>
<feature type="chain" id="PRO_5041981939" description="Acyltransferase 3 domain-containing protein" evidence="2">
    <location>
        <begin position="19"/>
        <end position="694"/>
    </location>
</feature>
<dbReference type="InterPro" id="IPR052728">
    <property type="entry name" value="O2_lipid_transport_reg"/>
</dbReference>
<evidence type="ECO:0000313" key="4">
    <source>
        <dbReference type="EMBL" id="CAI2387853.1"/>
    </source>
</evidence>
<reference evidence="4" key="1">
    <citation type="submission" date="2023-07" db="EMBL/GenBank/DDBJ databases">
        <authorList>
            <consortium name="AG Swart"/>
            <person name="Singh M."/>
            <person name="Singh A."/>
            <person name="Seah K."/>
            <person name="Emmerich C."/>
        </authorList>
    </citation>
    <scope>NUCLEOTIDE SEQUENCE</scope>
    <source>
        <strain evidence="4">DP1</strain>
    </source>
</reference>
<feature type="transmembrane region" description="Helical" evidence="1">
    <location>
        <begin position="406"/>
        <end position="429"/>
    </location>
</feature>
<feature type="transmembrane region" description="Helical" evidence="1">
    <location>
        <begin position="311"/>
        <end position="330"/>
    </location>
</feature>
<name>A0AAD1Y9X5_EUPCR</name>
<comment type="caution">
    <text evidence="4">The sequence shown here is derived from an EMBL/GenBank/DDBJ whole genome shotgun (WGS) entry which is preliminary data.</text>
</comment>
<protein>
    <recommendedName>
        <fullName evidence="3">Acyltransferase 3 domain-containing protein</fullName>
    </recommendedName>
</protein>
<evidence type="ECO:0000256" key="1">
    <source>
        <dbReference type="SAM" id="Phobius"/>
    </source>
</evidence>